<dbReference type="EMBL" id="CABL01000011">
    <property type="protein sequence ID" value="CBH75548.1"/>
    <property type="molecule type" value="Genomic_DNA"/>
</dbReference>
<evidence type="ECO:0000256" key="2">
    <source>
        <dbReference type="ARBA" id="ARBA00022679"/>
    </source>
</evidence>
<evidence type="ECO:0000256" key="1">
    <source>
        <dbReference type="ARBA" id="ARBA00022676"/>
    </source>
</evidence>
<dbReference type="PANTHER" id="PTHR30160">
    <property type="entry name" value="TETRAACYLDISACCHARIDE 4'-KINASE-RELATED"/>
    <property type="match status" value="1"/>
</dbReference>
<evidence type="ECO:0000313" key="3">
    <source>
        <dbReference type="EMBL" id="CBH75548.1"/>
    </source>
</evidence>
<dbReference type="PANTHER" id="PTHR30160:SF1">
    <property type="entry name" value="LIPOPOLYSACCHARIDE 1,2-N-ACETYLGLUCOSAMINETRANSFERASE-RELATED"/>
    <property type="match status" value="1"/>
</dbReference>
<sequence length="326" mass="35975">MRIVLSRTDRIGDLILSTPAIATVRRSFPDAHITMVTSAYNRVVMERNADIDELVSLPRAIRPERFGAHFRNVDLAIALAPRSEDLRVVGATGAAVRVGYTYARRYLARLTARFFVNRMAISEADPELCERDPHRVVRHEVEQLLDLVALGGAREQVADLRLDLRDEDRAAVAALPDRPIVLHLAPRWFQGGSTLASTVELARRLAALGRPLVVTANAEIGDAIEAFAGVGAAAVLKDLPFFHWAAVFERAACVVTVDTGATHVASAMRRPTLVAFENRYFRLASQEWAPYRVPSRSLRKPQSDDEASLAHFRNEVVDGVADLINA</sequence>
<keyword evidence="2" id="KW-0808">Transferase</keyword>
<dbReference type="GO" id="GO:0005829">
    <property type="term" value="C:cytosol"/>
    <property type="evidence" value="ECO:0007669"/>
    <property type="project" value="TreeGrafter"/>
</dbReference>
<dbReference type="InterPro" id="IPR051199">
    <property type="entry name" value="LPS_LOS_Heptosyltrfase"/>
</dbReference>
<dbReference type="Pfam" id="PF01075">
    <property type="entry name" value="Glyco_transf_9"/>
    <property type="match status" value="1"/>
</dbReference>
<dbReference type="Gene3D" id="3.40.50.2000">
    <property type="entry name" value="Glycogen Phosphorylase B"/>
    <property type="match status" value="2"/>
</dbReference>
<organism evidence="3">
    <name type="scientific">mine drainage metagenome</name>
    <dbReference type="NCBI Taxonomy" id="410659"/>
    <lineage>
        <taxon>unclassified sequences</taxon>
        <taxon>metagenomes</taxon>
        <taxon>ecological metagenomes</taxon>
    </lineage>
</organism>
<dbReference type="GO" id="GO:0009244">
    <property type="term" value="P:lipopolysaccharide core region biosynthetic process"/>
    <property type="evidence" value="ECO:0007669"/>
    <property type="project" value="TreeGrafter"/>
</dbReference>
<dbReference type="GO" id="GO:0008713">
    <property type="term" value="F:ADP-heptose-lipopolysaccharide heptosyltransferase activity"/>
    <property type="evidence" value="ECO:0007669"/>
    <property type="project" value="TreeGrafter"/>
</dbReference>
<gene>
    <name evidence="3" type="ORF">CARN1_2618</name>
</gene>
<keyword evidence="1" id="KW-0328">Glycosyltransferase</keyword>
<dbReference type="SUPFAM" id="SSF53756">
    <property type="entry name" value="UDP-Glycosyltransferase/glycogen phosphorylase"/>
    <property type="match status" value="1"/>
</dbReference>
<dbReference type="InterPro" id="IPR002201">
    <property type="entry name" value="Glyco_trans_9"/>
</dbReference>
<reference evidence="3" key="1">
    <citation type="submission" date="2009-10" db="EMBL/GenBank/DDBJ databases">
        <title>Diversity of trophic interactions inside an arsenic-rich microbial ecosystem.</title>
        <authorList>
            <person name="Bertin P.N."/>
            <person name="Heinrich-Salmeron A."/>
            <person name="Pelletier E."/>
            <person name="Goulhen-Chollet F."/>
            <person name="Arsene-Ploetze F."/>
            <person name="Gallien S."/>
            <person name="Calteau A."/>
            <person name="Vallenet D."/>
            <person name="Casiot C."/>
            <person name="Chane-Woon-Ming B."/>
            <person name="Giloteaux L."/>
            <person name="Barakat M."/>
            <person name="Bonnefoy V."/>
            <person name="Bruneel O."/>
            <person name="Chandler M."/>
            <person name="Cleiss J."/>
            <person name="Duran R."/>
            <person name="Elbaz-Poulichet F."/>
            <person name="Fonknechten N."/>
            <person name="Lauga B."/>
            <person name="Mornico D."/>
            <person name="Ortet P."/>
            <person name="Schaeffer C."/>
            <person name="Siguier P."/>
            <person name="Alexander Thil Smith A."/>
            <person name="Van Dorsselaer A."/>
            <person name="Weissenbach J."/>
            <person name="Medigue C."/>
            <person name="Le Paslier D."/>
        </authorList>
    </citation>
    <scope>NUCLEOTIDE SEQUENCE</scope>
</reference>
<name>E6PGG0_9ZZZZ</name>
<accession>E6PGG0</accession>
<proteinExistence type="predicted"/>
<dbReference type="AlphaFoldDB" id="E6PGG0"/>
<protein>
    <submittedName>
        <fullName evidence="3">Uncharacterized protein</fullName>
    </submittedName>
</protein>
<comment type="caution">
    <text evidence="3">The sequence shown here is derived from an EMBL/GenBank/DDBJ whole genome shotgun (WGS) entry which is preliminary data.</text>
</comment>